<feature type="transmembrane region" description="Helical" evidence="1">
    <location>
        <begin position="55"/>
        <end position="76"/>
    </location>
</feature>
<keyword evidence="1" id="KW-0812">Transmembrane</keyword>
<dbReference type="GeneID" id="82846184"/>
<comment type="caution">
    <text evidence="2">The sequence shown here is derived from an EMBL/GenBank/DDBJ whole genome shotgun (WGS) entry which is preliminary data.</text>
</comment>
<feature type="transmembrane region" description="Helical" evidence="1">
    <location>
        <begin position="88"/>
        <end position="110"/>
    </location>
</feature>
<proteinExistence type="predicted"/>
<keyword evidence="3" id="KW-1185">Reference proteome</keyword>
<accession>I7JU22</accession>
<protein>
    <submittedName>
        <fullName evidence="2">Uncharacterized protein</fullName>
    </submittedName>
</protein>
<name>I7JU22_9LACO</name>
<keyword evidence="1" id="KW-0472">Membrane</keyword>
<dbReference type="RefSeq" id="WP_008469453.1">
    <property type="nucleotide sequence ID" value="NZ_AYZP01000001.1"/>
</dbReference>
<evidence type="ECO:0000256" key="1">
    <source>
        <dbReference type="SAM" id="Phobius"/>
    </source>
</evidence>
<evidence type="ECO:0000313" key="3">
    <source>
        <dbReference type="Proteomes" id="UP000009320"/>
    </source>
</evidence>
<dbReference type="eggNOG" id="ENOG5030UEB">
    <property type="taxonomic scope" value="Bacteria"/>
</dbReference>
<dbReference type="Proteomes" id="UP000009320">
    <property type="component" value="Unassembled WGS sequence"/>
</dbReference>
<sequence>MQLIWIFLLPIIGLAFAALVARVFPKAKFRGYDVLPFFFVAACQMITAQNHKPSFLPYGFLLYFVLVIIIAVRIAIENKNISLGKTIRVLWNYLTACSIFWYVGLLILVII</sequence>
<gene>
    <name evidence="2" type="ORF">BN55_03030</name>
</gene>
<reference evidence="2 3" key="1">
    <citation type="submission" date="2012-06" db="EMBL/GenBank/DDBJ databases">
        <title>Draft Genome Sequence of Lactobacillus hominis Strain CRBIP 24.179T, isolated from human intestine.</title>
        <authorList>
            <person name="Cousin S."/>
            <person name="Ma L."/>
            <person name="Bizet C."/>
            <person name="Loux V."/>
            <person name="Bouchier C."/>
            <person name="Clermont D."/>
            <person name="Creno S."/>
        </authorList>
    </citation>
    <scope>NUCLEOTIDE SEQUENCE [LARGE SCALE GENOMIC DNA]</scope>
    <source>
        <strain evidence="3">CRBIP 24.179T</strain>
    </source>
</reference>
<organism evidence="2 3">
    <name type="scientific">Lactobacillus hominis DSM 23910 = CRBIP 24.179</name>
    <dbReference type="NCBI Taxonomy" id="1423758"/>
    <lineage>
        <taxon>Bacteria</taxon>
        <taxon>Bacillati</taxon>
        <taxon>Bacillota</taxon>
        <taxon>Bacilli</taxon>
        <taxon>Lactobacillales</taxon>
        <taxon>Lactobacillaceae</taxon>
        <taxon>Lactobacillus</taxon>
    </lineage>
</organism>
<dbReference type="PATRIC" id="fig|1423758.3.peg.342"/>
<feature type="transmembrane region" description="Helical" evidence="1">
    <location>
        <begin position="6"/>
        <end position="24"/>
    </location>
</feature>
<evidence type="ECO:0000313" key="2">
    <source>
        <dbReference type="EMBL" id="CCI80896.1"/>
    </source>
</evidence>
<dbReference type="InterPro" id="IPR024515">
    <property type="entry name" value="DUF3397"/>
</dbReference>
<dbReference type="Pfam" id="PF11877">
    <property type="entry name" value="DUF3397"/>
    <property type="match status" value="1"/>
</dbReference>
<dbReference type="OrthoDB" id="2325655at2"/>
<dbReference type="STRING" id="1423758.FC41_GL000339"/>
<keyword evidence="1" id="KW-1133">Transmembrane helix</keyword>
<dbReference type="EMBL" id="CAKE01000001">
    <property type="protein sequence ID" value="CCI80896.1"/>
    <property type="molecule type" value="Genomic_DNA"/>
</dbReference>
<dbReference type="AlphaFoldDB" id="I7JU22"/>